<organism evidence="3 4">
    <name type="scientific">Flexibacter flexilis DSM 6793</name>
    <dbReference type="NCBI Taxonomy" id="927664"/>
    <lineage>
        <taxon>Bacteria</taxon>
        <taxon>Pseudomonadati</taxon>
        <taxon>Bacteroidota</taxon>
        <taxon>Cytophagia</taxon>
        <taxon>Cytophagales</taxon>
        <taxon>Flexibacteraceae</taxon>
        <taxon>Flexibacter</taxon>
    </lineage>
</organism>
<gene>
    <name evidence="3" type="ORF">SAMN05421780_10642</name>
</gene>
<dbReference type="STRING" id="927664.SAMN05421780_10642"/>
<sequence length="441" mass="49115">MQQTNPLRVLMLGWEYPPIVAGGLGMACYGLTKALSQYVHITLILPRKEIVMPTPSHVDIIGLNTIGLAPEATPTNPICYEEITQEVYYAAAPDDLNPYPVSIGYTEIVQPEALPFTDFSQVRALYNTPEPYGANIMEKVATYTEIVTQLAADKQFDVIHAHDWITYPAAMQIHEATGKPLFLHVHSLETDRIGTQAKYEYGLNAVYDIERQAMHKATLIFPVSNYTKQCAMAHYDVPTDKFRVVYNGIDAHTFPTRSGNNHSTKEKTVLFLGRITYQKGPVFMAETAMKVLQKYQNVRFVVAGIGDKLDELKQITETCGIADRFVFTGFLPKEKVAEVLAETDVYFMPSVSEPFGLSALEAVQAGIPSVLSRQSGVAEVLPHTLQADYSDTDRFANYIYALLNYGALRMELSRASAADANQLSWKRAAYNVLRAYAEVLS</sequence>
<feature type="domain" description="Glycosyltransferase subfamily 4-like N-terminal" evidence="2">
    <location>
        <begin position="147"/>
        <end position="251"/>
    </location>
</feature>
<evidence type="ECO:0000313" key="4">
    <source>
        <dbReference type="Proteomes" id="UP000199514"/>
    </source>
</evidence>
<dbReference type="RefSeq" id="WP_091512226.1">
    <property type="nucleotide sequence ID" value="NZ_FOLE01000006.1"/>
</dbReference>
<accession>A0A1I1JRZ2</accession>
<evidence type="ECO:0000259" key="2">
    <source>
        <dbReference type="Pfam" id="PF13439"/>
    </source>
</evidence>
<name>A0A1I1JRZ2_9BACT</name>
<dbReference type="OrthoDB" id="9810929at2"/>
<dbReference type="InterPro" id="IPR050194">
    <property type="entry name" value="Glycosyltransferase_grp1"/>
</dbReference>
<dbReference type="InterPro" id="IPR028098">
    <property type="entry name" value="Glyco_trans_4-like_N"/>
</dbReference>
<protein>
    <submittedName>
        <fullName evidence="3">Uncharacterized protein</fullName>
    </submittedName>
</protein>
<dbReference type="GO" id="GO:0016757">
    <property type="term" value="F:glycosyltransferase activity"/>
    <property type="evidence" value="ECO:0007669"/>
    <property type="project" value="InterPro"/>
</dbReference>
<dbReference type="EMBL" id="FOLE01000006">
    <property type="protein sequence ID" value="SFC49288.1"/>
    <property type="molecule type" value="Genomic_DNA"/>
</dbReference>
<dbReference type="Proteomes" id="UP000199514">
    <property type="component" value="Unassembled WGS sequence"/>
</dbReference>
<dbReference type="CDD" id="cd03801">
    <property type="entry name" value="GT4_PimA-like"/>
    <property type="match status" value="1"/>
</dbReference>
<dbReference type="Gene3D" id="3.40.50.2000">
    <property type="entry name" value="Glycogen Phosphorylase B"/>
    <property type="match status" value="2"/>
</dbReference>
<reference evidence="3 4" key="1">
    <citation type="submission" date="2016-10" db="EMBL/GenBank/DDBJ databases">
        <authorList>
            <person name="de Groot N.N."/>
        </authorList>
    </citation>
    <scope>NUCLEOTIDE SEQUENCE [LARGE SCALE GENOMIC DNA]</scope>
    <source>
        <strain evidence="3 4">DSM 6793</strain>
    </source>
</reference>
<evidence type="ECO:0000259" key="1">
    <source>
        <dbReference type="Pfam" id="PF00534"/>
    </source>
</evidence>
<keyword evidence="4" id="KW-1185">Reference proteome</keyword>
<dbReference type="SUPFAM" id="SSF53756">
    <property type="entry name" value="UDP-Glycosyltransferase/glycogen phosphorylase"/>
    <property type="match status" value="1"/>
</dbReference>
<dbReference type="InterPro" id="IPR001296">
    <property type="entry name" value="Glyco_trans_1"/>
</dbReference>
<evidence type="ECO:0000313" key="3">
    <source>
        <dbReference type="EMBL" id="SFC49288.1"/>
    </source>
</evidence>
<dbReference type="PANTHER" id="PTHR45947:SF3">
    <property type="entry name" value="SULFOQUINOVOSYL TRANSFERASE SQD2"/>
    <property type="match status" value="1"/>
</dbReference>
<proteinExistence type="predicted"/>
<feature type="domain" description="Glycosyl transferase family 1" evidence="1">
    <location>
        <begin position="258"/>
        <end position="415"/>
    </location>
</feature>
<dbReference type="PANTHER" id="PTHR45947">
    <property type="entry name" value="SULFOQUINOVOSYL TRANSFERASE SQD2"/>
    <property type="match status" value="1"/>
</dbReference>
<dbReference type="Pfam" id="PF00534">
    <property type="entry name" value="Glycos_transf_1"/>
    <property type="match status" value="1"/>
</dbReference>
<dbReference type="AlphaFoldDB" id="A0A1I1JRZ2"/>
<dbReference type="Pfam" id="PF13439">
    <property type="entry name" value="Glyco_transf_4"/>
    <property type="match status" value="1"/>
</dbReference>